<proteinExistence type="predicted"/>
<reference evidence="1" key="1">
    <citation type="submission" date="2023-04" db="EMBL/GenBank/DDBJ databases">
        <title>Draft Genome sequencing of Naganishia species isolated from polar environments using Oxford Nanopore Technology.</title>
        <authorList>
            <person name="Leo P."/>
            <person name="Venkateswaran K."/>
        </authorList>
    </citation>
    <scope>NUCLEOTIDE SEQUENCE</scope>
    <source>
        <strain evidence="1">MNA-CCFEE 5423</strain>
    </source>
</reference>
<gene>
    <name evidence="1" type="ORF">QFC21_003819</name>
</gene>
<accession>A0ACC2VK85</accession>
<comment type="caution">
    <text evidence="1">The sequence shown here is derived from an EMBL/GenBank/DDBJ whole genome shotgun (WGS) entry which is preliminary data.</text>
</comment>
<dbReference type="Proteomes" id="UP001227268">
    <property type="component" value="Unassembled WGS sequence"/>
</dbReference>
<evidence type="ECO:0000313" key="1">
    <source>
        <dbReference type="EMBL" id="KAJ9099819.1"/>
    </source>
</evidence>
<evidence type="ECO:0000313" key="2">
    <source>
        <dbReference type="Proteomes" id="UP001227268"/>
    </source>
</evidence>
<protein>
    <submittedName>
        <fullName evidence="1">Uncharacterized protein</fullName>
    </submittedName>
</protein>
<name>A0ACC2VK85_9TREE</name>
<dbReference type="EMBL" id="JASBWT010000012">
    <property type="protein sequence ID" value="KAJ9099819.1"/>
    <property type="molecule type" value="Genomic_DNA"/>
</dbReference>
<sequence>MSVAVSSSFSVDAGRTLVSTLKPFCLRLALALNYSVRLIRPPVPYAGGMRRLSWTLSEMLSLRSLGIALMINSCRPTRSVASIAVRSLHASRLVRDEQTSSTEQPLSPKLATIVDSISGLTLLEVSELVSALKTRLNITEVAMPAASAGPATGAAPAAEAPVEEKPKEKTIFTVKLEKFDAAAKAKIIREVKAIMPNMNLVEAKKFVESVPQTLKENLPKDEAEKLKKTLEALGATVALE</sequence>
<organism evidence="1 2">
    <name type="scientific">Naganishia friedmannii</name>
    <dbReference type="NCBI Taxonomy" id="89922"/>
    <lineage>
        <taxon>Eukaryota</taxon>
        <taxon>Fungi</taxon>
        <taxon>Dikarya</taxon>
        <taxon>Basidiomycota</taxon>
        <taxon>Agaricomycotina</taxon>
        <taxon>Tremellomycetes</taxon>
        <taxon>Filobasidiales</taxon>
        <taxon>Filobasidiaceae</taxon>
        <taxon>Naganishia</taxon>
    </lineage>
</organism>
<keyword evidence="2" id="KW-1185">Reference proteome</keyword>